<protein>
    <recommendedName>
        <fullName evidence="2">Protein kinase domain-containing protein</fullName>
    </recommendedName>
</protein>
<dbReference type="EMBL" id="JABFUD020000006">
    <property type="protein sequence ID" value="KAI5078916.1"/>
    <property type="molecule type" value="Genomic_DNA"/>
</dbReference>
<dbReference type="OrthoDB" id="192887at2759"/>
<accession>A0A9D4V360</accession>
<evidence type="ECO:0000259" key="2">
    <source>
        <dbReference type="PROSITE" id="PS50011"/>
    </source>
</evidence>
<evidence type="ECO:0000313" key="4">
    <source>
        <dbReference type="Proteomes" id="UP000886520"/>
    </source>
</evidence>
<comment type="caution">
    <text evidence="3">The sequence shown here is derived from an EMBL/GenBank/DDBJ whole genome shotgun (WGS) entry which is preliminary data.</text>
</comment>
<sequence>MSVFLINFRWDANLLQINPTASPEAEDLLRRLLQFNPHKRLTAEQALQHPYLAQFHNPMDEPVCNRGIRIPIDDNTKFTIQEYRERLYSEIVRRKKEIRRKMREKERVERDLSRQSRRSKYRSSGST</sequence>
<gene>
    <name evidence="3" type="ORF">GOP47_0006587</name>
</gene>
<dbReference type="SUPFAM" id="SSF56112">
    <property type="entry name" value="Protein kinase-like (PK-like)"/>
    <property type="match status" value="1"/>
</dbReference>
<proteinExistence type="predicted"/>
<dbReference type="GO" id="GO:0005524">
    <property type="term" value="F:ATP binding"/>
    <property type="evidence" value="ECO:0007669"/>
    <property type="project" value="InterPro"/>
</dbReference>
<dbReference type="InterPro" id="IPR011009">
    <property type="entry name" value="Kinase-like_dom_sf"/>
</dbReference>
<dbReference type="Gene3D" id="3.30.200.20">
    <property type="entry name" value="Phosphorylase Kinase, domain 1"/>
    <property type="match status" value="1"/>
</dbReference>
<name>A0A9D4V360_ADICA</name>
<reference evidence="3" key="1">
    <citation type="submission" date="2021-01" db="EMBL/GenBank/DDBJ databases">
        <title>Adiantum capillus-veneris genome.</title>
        <authorList>
            <person name="Fang Y."/>
            <person name="Liao Q."/>
        </authorList>
    </citation>
    <scope>NUCLEOTIDE SEQUENCE</scope>
    <source>
        <strain evidence="3">H3</strain>
        <tissue evidence="3">Leaf</tissue>
    </source>
</reference>
<dbReference type="AlphaFoldDB" id="A0A9D4V360"/>
<keyword evidence="4" id="KW-1185">Reference proteome</keyword>
<feature type="compositionally biased region" description="Basic and acidic residues" evidence="1">
    <location>
        <begin position="103"/>
        <end position="114"/>
    </location>
</feature>
<dbReference type="Proteomes" id="UP000886520">
    <property type="component" value="Chromosome 6"/>
</dbReference>
<dbReference type="PROSITE" id="PS50011">
    <property type="entry name" value="PROTEIN_KINASE_DOM"/>
    <property type="match status" value="1"/>
</dbReference>
<feature type="domain" description="Protein kinase" evidence="2">
    <location>
        <begin position="1"/>
        <end position="52"/>
    </location>
</feature>
<dbReference type="InterPro" id="IPR000719">
    <property type="entry name" value="Prot_kinase_dom"/>
</dbReference>
<dbReference type="Gene3D" id="1.10.510.10">
    <property type="entry name" value="Transferase(Phosphotransferase) domain 1"/>
    <property type="match status" value="1"/>
</dbReference>
<feature type="region of interest" description="Disordered" evidence="1">
    <location>
        <begin position="101"/>
        <end position="127"/>
    </location>
</feature>
<organism evidence="3 4">
    <name type="scientific">Adiantum capillus-veneris</name>
    <name type="common">Maidenhair fern</name>
    <dbReference type="NCBI Taxonomy" id="13818"/>
    <lineage>
        <taxon>Eukaryota</taxon>
        <taxon>Viridiplantae</taxon>
        <taxon>Streptophyta</taxon>
        <taxon>Embryophyta</taxon>
        <taxon>Tracheophyta</taxon>
        <taxon>Polypodiopsida</taxon>
        <taxon>Polypodiidae</taxon>
        <taxon>Polypodiales</taxon>
        <taxon>Pteridineae</taxon>
        <taxon>Pteridaceae</taxon>
        <taxon>Vittarioideae</taxon>
        <taxon>Adiantum</taxon>
    </lineage>
</organism>
<evidence type="ECO:0000256" key="1">
    <source>
        <dbReference type="SAM" id="MobiDB-lite"/>
    </source>
</evidence>
<dbReference type="GO" id="GO:0004672">
    <property type="term" value="F:protein kinase activity"/>
    <property type="evidence" value="ECO:0007669"/>
    <property type="project" value="InterPro"/>
</dbReference>
<evidence type="ECO:0000313" key="3">
    <source>
        <dbReference type="EMBL" id="KAI5078916.1"/>
    </source>
</evidence>